<dbReference type="Gene3D" id="1.10.3210.10">
    <property type="entry name" value="Hypothetical protein af1432"/>
    <property type="match status" value="1"/>
</dbReference>
<feature type="domain" description="HDOD" evidence="2">
    <location>
        <begin position="208"/>
        <end position="397"/>
    </location>
</feature>
<feature type="region of interest" description="Disordered" evidence="1">
    <location>
        <begin position="1"/>
        <end position="24"/>
    </location>
</feature>
<evidence type="ECO:0000256" key="1">
    <source>
        <dbReference type="SAM" id="MobiDB-lite"/>
    </source>
</evidence>
<dbReference type="PROSITE" id="PS51833">
    <property type="entry name" value="HDOD"/>
    <property type="match status" value="1"/>
</dbReference>
<dbReference type="EMBL" id="QQAV01000015">
    <property type="protein sequence ID" value="RDI18109.1"/>
    <property type="molecule type" value="Genomic_DNA"/>
</dbReference>
<dbReference type="Proteomes" id="UP000255265">
    <property type="component" value="Unassembled WGS sequence"/>
</dbReference>
<feature type="compositionally biased region" description="Basic and acidic residues" evidence="1">
    <location>
        <begin position="51"/>
        <end position="65"/>
    </location>
</feature>
<gene>
    <name evidence="3" type="ORF">DFR41_11525</name>
</gene>
<sequence>MLNTQSPSLPVPGDETGALAQDGARPSLGRRVIVDAHRRLGGYQAVPLRGRPSERLMDPSLREPPDGSMPALKSPTFLACSCDDIAAGALDGLDTEHVVLQIAGGGAQHGLDTDLLQAARARGFKLAFDVRLLKEYEASVPLASYVILEMGVLPLDLASMMARAIQKTTQAIPLAVHVRTPVQFKQLAAAGVRLFEGRWYLQPPTVADRSVQLSYASIIKLVNLVAREAEIFEIEALLKHEPTLAYKLLSHLNTAGIGFGHKIESFRHAVMAVGMKPLLRWSALLLAGSAPGSVAPAAGTTAVVRGRLMELLALQEMSPGDADQAFMAGLFSMLDVLMSTPLREALALMPLPDAVREAIVQGSGPFAGLLELAKACESADAGLLEIVSQRYRVPVDRLLAMHVEALGWAEQLGV</sequence>
<reference evidence="3 4" key="1">
    <citation type="submission" date="2018-07" db="EMBL/GenBank/DDBJ databases">
        <title>Genomic Encyclopedia of Type Strains, Phase IV (KMG-IV): sequencing the most valuable type-strain genomes for metagenomic binning, comparative biology and taxonomic classification.</title>
        <authorList>
            <person name="Goeker M."/>
        </authorList>
    </citation>
    <scope>NUCLEOTIDE SEQUENCE [LARGE SCALE GENOMIC DNA]</scope>
    <source>
        <strain evidence="3 4">DSM 21352</strain>
    </source>
</reference>
<comment type="caution">
    <text evidence="3">The sequence shown here is derived from an EMBL/GenBank/DDBJ whole genome shotgun (WGS) entry which is preliminary data.</text>
</comment>
<accession>A0A370F4B2</accession>
<evidence type="ECO:0000313" key="3">
    <source>
        <dbReference type="EMBL" id="RDI18109.1"/>
    </source>
</evidence>
<protein>
    <submittedName>
        <fullName evidence="3">EAL and modified HD-GYP domain-containing signal transduction protein</fullName>
    </submittedName>
</protein>
<name>A0A370F4B2_9BURK</name>
<dbReference type="InterPro" id="IPR052340">
    <property type="entry name" value="RNase_Y/CdgJ"/>
</dbReference>
<dbReference type="Pfam" id="PF08668">
    <property type="entry name" value="HDOD"/>
    <property type="match status" value="1"/>
</dbReference>
<proteinExistence type="predicted"/>
<dbReference type="OrthoDB" id="9804751at2"/>
<dbReference type="AlphaFoldDB" id="A0A370F4B2"/>
<feature type="region of interest" description="Disordered" evidence="1">
    <location>
        <begin position="49"/>
        <end position="68"/>
    </location>
</feature>
<dbReference type="RefSeq" id="WP_114804700.1">
    <property type="nucleotide sequence ID" value="NZ_QQAV01000015.1"/>
</dbReference>
<evidence type="ECO:0000259" key="2">
    <source>
        <dbReference type="PROSITE" id="PS51833"/>
    </source>
</evidence>
<dbReference type="PANTHER" id="PTHR33525:SF4">
    <property type="entry name" value="CYCLIC DI-GMP PHOSPHODIESTERASE CDGJ"/>
    <property type="match status" value="1"/>
</dbReference>
<evidence type="ECO:0000313" key="4">
    <source>
        <dbReference type="Proteomes" id="UP000255265"/>
    </source>
</evidence>
<keyword evidence="4" id="KW-1185">Reference proteome</keyword>
<dbReference type="PANTHER" id="PTHR33525">
    <property type="match status" value="1"/>
</dbReference>
<organism evidence="3 4">
    <name type="scientific">Pseudacidovorax intermedius</name>
    <dbReference type="NCBI Taxonomy" id="433924"/>
    <lineage>
        <taxon>Bacteria</taxon>
        <taxon>Pseudomonadati</taxon>
        <taxon>Pseudomonadota</taxon>
        <taxon>Betaproteobacteria</taxon>
        <taxon>Burkholderiales</taxon>
        <taxon>Comamonadaceae</taxon>
        <taxon>Pseudacidovorax</taxon>
    </lineage>
</organism>
<dbReference type="InterPro" id="IPR013976">
    <property type="entry name" value="HDOD"/>
</dbReference>
<dbReference type="SUPFAM" id="SSF109604">
    <property type="entry name" value="HD-domain/PDEase-like"/>
    <property type="match status" value="1"/>
</dbReference>